<dbReference type="InterPro" id="IPR003156">
    <property type="entry name" value="DHHA1_dom"/>
</dbReference>
<evidence type="ECO:0000259" key="6">
    <source>
        <dbReference type="Pfam" id="PF01368"/>
    </source>
</evidence>
<organism evidence="9 10">
    <name type="scientific">Sphingobium yanoikuyae</name>
    <name type="common">Sphingomonas yanoikuyae</name>
    <dbReference type="NCBI Taxonomy" id="13690"/>
    <lineage>
        <taxon>Bacteria</taxon>
        <taxon>Pseudomonadati</taxon>
        <taxon>Pseudomonadota</taxon>
        <taxon>Alphaproteobacteria</taxon>
        <taxon>Sphingomonadales</taxon>
        <taxon>Sphingomonadaceae</taxon>
        <taxon>Sphingobium</taxon>
    </lineage>
</organism>
<dbReference type="Pfam" id="PF01368">
    <property type="entry name" value="DHH"/>
    <property type="match status" value="1"/>
</dbReference>
<dbReference type="GO" id="GO:0006310">
    <property type="term" value="P:DNA recombination"/>
    <property type="evidence" value="ECO:0007669"/>
    <property type="project" value="InterPro"/>
</dbReference>
<dbReference type="SUPFAM" id="SSF64182">
    <property type="entry name" value="DHH phosphoesterases"/>
    <property type="match status" value="1"/>
</dbReference>
<sequence>MTFALNITRSITGQPWRWRGLGADARSPGYQPDDLVAQLLLARGCPPDGVEAHRNPTIRHFMPDPSLFRDMDAAAERLADAVQRGEDVRIFGDYDVDGATSAALLIRLLRDIGLDARPYIPDRLMEGYGPSGEALVRLAGDGAQLIVTVDCGAQAFEALDMAKAAGVDVVVVDHHKCAAALPVALALVNPNRLDENDAAAVHGHLAAVGMAFLLGAALLRTLRARGWFATRPEPAIMELLDIVALGTVADVAQLKGLNRAFVAQGLKVMAKRRNIGLAALMDASRLNRAPLCHDLGFALGPRINAGGRVGKADLGVRLLTTEDPAEAARIAAELDRLNEERRAIESIVQEQAEALLAAQDNRAVALVAGPGWHPGVIGIVAGRLKERAGRPAIVVALDEDGVGKGSGRSISGVDLGAAVLAAKDRGLLVAGGGHAMAAGLTVMADKVDALADFLDDRLSAAVARARDERALLIDAVLAPAGVNPDFVAAIEAGGPYGAGWPAPLIAAGPMRVIRADVVGNGHLRAIMAGDDGRSIKTIAFRQAESELGQAILGAPRDRRLWVAGRAKIDDWGSRPAAELHLEDAAWAD</sequence>
<feature type="domain" description="DHHA1" evidence="7">
    <location>
        <begin position="365"/>
        <end position="459"/>
    </location>
</feature>
<protein>
    <recommendedName>
        <fullName evidence="2">Single-stranded-DNA-specific exonuclease RecJ</fullName>
    </recommendedName>
</protein>
<reference evidence="9 10" key="1">
    <citation type="submission" date="2018-10" db="EMBL/GenBank/DDBJ databases">
        <title>Characterization and genome analysis of a novel bacterium Sphingobium yanoikuyae SJTF8 capable of degrading PAHs.</title>
        <authorList>
            <person name="Yin C."/>
            <person name="Xiong W."/>
            <person name="Liang R."/>
        </authorList>
    </citation>
    <scope>NUCLEOTIDE SEQUENCE [LARGE SCALE GENOMIC DNA]</scope>
    <source>
        <strain evidence="9 10">SJTF8</strain>
    </source>
</reference>
<dbReference type="PANTHER" id="PTHR30255">
    <property type="entry name" value="SINGLE-STRANDED-DNA-SPECIFIC EXONUCLEASE RECJ"/>
    <property type="match status" value="1"/>
</dbReference>
<evidence type="ECO:0000313" key="10">
    <source>
        <dbReference type="Proteomes" id="UP000280708"/>
    </source>
</evidence>
<accession>A0A085K236</accession>
<dbReference type="InterPro" id="IPR004610">
    <property type="entry name" value="RecJ"/>
</dbReference>
<dbReference type="GO" id="GO:0003676">
    <property type="term" value="F:nucleic acid binding"/>
    <property type="evidence" value="ECO:0007669"/>
    <property type="project" value="InterPro"/>
</dbReference>
<dbReference type="Pfam" id="PF17768">
    <property type="entry name" value="RecJ_OB"/>
    <property type="match status" value="1"/>
</dbReference>
<evidence type="ECO:0000256" key="1">
    <source>
        <dbReference type="ARBA" id="ARBA00005915"/>
    </source>
</evidence>
<dbReference type="PANTHER" id="PTHR30255:SF2">
    <property type="entry name" value="SINGLE-STRANDED-DNA-SPECIFIC EXONUCLEASE RECJ"/>
    <property type="match status" value="1"/>
</dbReference>
<dbReference type="InterPro" id="IPR041122">
    <property type="entry name" value="RecJ_OB"/>
</dbReference>
<dbReference type="InterPro" id="IPR001667">
    <property type="entry name" value="DDH_dom"/>
</dbReference>
<dbReference type="Pfam" id="PF02272">
    <property type="entry name" value="DHHA1"/>
    <property type="match status" value="1"/>
</dbReference>
<dbReference type="RefSeq" id="WP_037510890.1">
    <property type="nucleotide sequence ID" value="NZ_CAIGKD010000002.1"/>
</dbReference>
<dbReference type="NCBIfam" id="TIGR00644">
    <property type="entry name" value="recJ"/>
    <property type="match status" value="1"/>
</dbReference>
<dbReference type="Gene3D" id="3.90.1640.30">
    <property type="match status" value="1"/>
</dbReference>
<evidence type="ECO:0000313" key="9">
    <source>
        <dbReference type="EMBL" id="AYO78783.1"/>
    </source>
</evidence>
<proteinExistence type="inferred from homology"/>
<feature type="domain" description="DDH" evidence="6">
    <location>
        <begin position="88"/>
        <end position="247"/>
    </location>
</feature>
<keyword evidence="4" id="KW-0378">Hydrolase</keyword>
<evidence type="ECO:0000256" key="3">
    <source>
        <dbReference type="ARBA" id="ARBA00022722"/>
    </source>
</evidence>
<dbReference type="EMBL" id="CP033230">
    <property type="protein sequence ID" value="AYO78783.1"/>
    <property type="molecule type" value="Genomic_DNA"/>
</dbReference>
<gene>
    <name evidence="9" type="primary">recJ</name>
    <name evidence="9" type="ORF">EBF16_18965</name>
</gene>
<keyword evidence="3" id="KW-0540">Nuclease</keyword>
<dbReference type="InterPro" id="IPR038763">
    <property type="entry name" value="DHH_sf"/>
</dbReference>
<dbReference type="GO" id="GO:0006281">
    <property type="term" value="P:DNA repair"/>
    <property type="evidence" value="ECO:0007669"/>
    <property type="project" value="InterPro"/>
</dbReference>
<dbReference type="AlphaFoldDB" id="A0A085K236"/>
<name>A0A085K236_SPHYA</name>
<comment type="similarity">
    <text evidence="1">Belongs to the RecJ family.</text>
</comment>
<evidence type="ECO:0000259" key="7">
    <source>
        <dbReference type="Pfam" id="PF02272"/>
    </source>
</evidence>
<feature type="domain" description="RecJ OB" evidence="8">
    <location>
        <begin position="473"/>
        <end position="583"/>
    </location>
</feature>
<dbReference type="InterPro" id="IPR051673">
    <property type="entry name" value="SSDNA_exonuclease_RecJ"/>
</dbReference>
<dbReference type="Proteomes" id="UP000280708">
    <property type="component" value="Chromosome"/>
</dbReference>
<evidence type="ECO:0000256" key="5">
    <source>
        <dbReference type="ARBA" id="ARBA00022839"/>
    </source>
</evidence>
<dbReference type="GO" id="GO:0008409">
    <property type="term" value="F:5'-3' exonuclease activity"/>
    <property type="evidence" value="ECO:0007669"/>
    <property type="project" value="InterPro"/>
</dbReference>
<keyword evidence="5 9" id="KW-0269">Exonuclease</keyword>
<evidence type="ECO:0000259" key="8">
    <source>
        <dbReference type="Pfam" id="PF17768"/>
    </source>
</evidence>
<evidence type="ECO:0000256" key="4">
    <source>
        <dbReference type="ARBA" id="ARBA00022801"/>
    </source>
</evidence>
<dbReference type="Gene3D" id="3.10.310.30">
    <property type="match status" value="1"/>
</dbReference>
<evidence type="ECO:0000256" key="2">
    <source>
        <dbReference type="ARBA" id="ARBA00019841"/>
    </source>
</evidence>